<dbReference type="SMART" id="SM00051">
    <property type="entry name" value="DSL"/>
    <property type="match status" value="1"/>
</dbReference>
<dbReference type="Gene3D" id="2.10.25.140">
    <property type="match status" value="1"/>
</dbReference>
<feature type="transmembrane region" description="Helical" evidence="6">
    <location>
        <begin position="866"/>
        <end position="888"/>
    </location>
</feature>
<comment type="caution">
    <text evidence="9">The sequence shown here is derived from an EMBL/GenBank/DDBJ whole genome shotgun (WGS) entry which is preliminary data.</text>
</comment>
<accession>A0A1W0X989</accession>
<evidence type="ECO:0000256" key="7">
    <source>
        <dbReference type="SAM" id="SignalP"/>
    </source>
</evidence>
<reference evidence="10" key="1">
    <citation type="submission" date="2017-01" db="EMBL/GenBank/DDBJ databases">
        <title>Comparative genomics of anhydrobiosis in the tardigrade Hypsibius dujardini.</title>
        <authorList>
            <person name="Yoshida Y."/>
            <person name="Koutsovoulos G."/>
            <person name="Laetsch D."/>
            <person name="Stevens L."/>
            <person name="Kumar S."/>
            <person name="Horikawa D."/>
            <person name="Ishino K."/>
            <person name="Komine S."/>
            <person name="Tomita M."/>
            <person name="Blaxter M."/>
            <person name="Arakawa K."/>
        </authorList>
    </citation>
    <scope>NUCLEOTIDE SEQUENCE [LARGE SCALE GENOMIC DNA]</scope>
    <source>
        <strain evidence="10">Z151</strain>
    </source>
</reference>
<dbReference type="InterPro" id="IPR001774">
    <property type="entry name" value="DSL"/>
</dbReference>
<keyword evidence="7" id="KW-0732">Signal</keyword>
<feature type="signal peptide" evidence="7">
    <location>
        <begin position="1"/>
        <end position="20"/>
    </location>
</feature>
<feature type="chain" id="PRO_5013207051" description="DSL domain-containing protein" evidence="7">
    <location>
        <begin position="21"/>
        <end position="995"/>
    </location>
</feature>
<evidence type="ECO:0000256" key="5">
    <source>
        <dbReference type="SAM" id="MobiDB-lite"/>
    </source>
</evidence>
<keyword evidence="6" id="KW-0812">Transmembrane</keyword>
<evidence type="ECO:0000256" key="6">
    <source>
        <dbReference type="SAM" id="Phobius"/>
    </source>
</evidence>
<feature type="region of interest" description="Disordered" evidence="5">
    <location>
        <begin position="431"/>
        <end position="450"/>
    </location>
</feature>
<feature type="region of interest" description="Disordered" evidence="5">
    <location>
        <begin position="578"/>
        <end position="605"/>
    </location>
</feature>
<keyword evidence="6" id="KW-1133">Transmembrane helix</keyword>
<dbReference type="AlphaFoldDB" id="A0A1W0X989"/>
<dbReference type="Pfam" id="PF01414">
    <property type="entry name" value="DSL"/>
    <property type="match status" value="1"/>
</dbReference>
<feature type="compositionally biased region" description="Low complexity" evidence="5">
    <location>
        <begin position="392"/>
        <end position="405"/>
    </location>
</feature>
<feature type="region of interest" description="Disordered" evidence="5">
    <location>
        <begin position="392"/>
        <end position="417"/>
    </location>
</feature>
<protein>
    <recommendedName>
        <fullName evidence="8">DSL domain-containing protein</fullName>
    </recommendedName>
</protein>
<dbReference type="OrthoDB" id="283575at2759"/>
<feature type="region of interest" description="Disordered" evidence="5">
    <location>
        <begin position="512"/>
        <end position="546"/>
    </location>
</feature>
<evidence type="ECO:0000256" key="3">
    <source>
        <dbReference type="ARBA" id="ARBA00022737"/>
    </source>
</evidence>
<dbReference type="EMBL" id="MTYJ01000009">
    <property type="protein sequence ID" value="OQV23954.1"/>
    <property type="molecule type" value="Genomic_DNA"/>
</dbReference>
<feature type="domain" description="DSL" evidence="8">
    <location>
        <begin position="175"/>
        <end position="234"/>
    </location>
</feature>
<sequence>MALALLLFWTSVLLVKSSLASFHVADTAEVVGNLTIRFVSFSNPRHVIATGEGCDLGWFGSKECDPRFTFCFVTAETLWNSNDTQAVTHCDFAGPFHCGPYDNAGEIGFSNMICNYPNPMILNITKAWTGAEMRVRVDEMERGSFLGSNTAVGSLIDNFSYFFNARPALDNVMKLSIRGFTKANTTLVLEAQIRCLPNYYDLKCSTFCLPTQRYDCDRATGQMVCKTGWSGDTCSARTVSDNLTIHPLSFGTQVDEMIVYDMQAPDEPDSNSTTGDREILTTTAAWTNTTTPVSVTPDEVILSVIHDIHEDVHPHFDAQSASAANKTAETSHLTNGVATVRPSTMSSIWPLTVSLVVGGIGVFASSSTTSSPPEVTKTSVSQSTTEFVTTVSESSTPVTVSPVPHTTEKANGTTPSVLESTSQASTVAKVQTSATEQPLTNTTMSASPSTVAAEGTVNTTVSAVTPTTEAVLNGTNKSPTVVASPLPVGMINMPVLVTTIPTTSSMGRSNLTHIGKNGPANGTSRTLPGTPPSTTVQPTESGQKSIGVDRLSLAKAVPAVIKTESALSKASSIVSTEKTTQRPTTFAGSTADAGMNTTDSPRSGANANTTVTALSVSTTAGFIVSVTVKKGDWNLSVSGSLLPVTTQTPLNVSENFVAITEAPMKVFVGENYTIKADEDEILLDKTTPPTSLVSMTVNLANGSVKANKNSQFTSAVPEIENTTVQSDLVAPQNGVNASKEDVKIPFRTFLLHSGLRFQEPLSNMAFLDQMNASVYELTEAILNNRTFGNLIPGLKTAVEFTGITINSSAVVPQITLYASLNGRPVLTDFEFGVVLEEAIINLRQNATMTGVPHSVSHLGYANNHPVMIFLIAMLTVAIVVLIGIIMVLSRKPTAARRCQVVGPFCDQEQHDLSASFDSFSSASAYDNVAFAEQHGRLHFVSDDEIVSLEPSSHNARTAQERLFARRSAAHSIQSPAAVHINRTTTTFSKPAGSTI</sequence>
<evidence type="ECO:0000313" key="10">
    <source>
        <dbReference type="Proteomes" id="UP000192578"/>
    </source>
</evidence>
<dbReference type="GO" id="GO:0007154">
    <property type="term" value="P:cell communication"/>
    <property type="evidence" value="ECO:0007669"/>
    <property type="project" value="InterPro"/>
</dbReference>
<feature type="compositionally biased region" description="Polar residues" evidence="5">
    <location>
        <begin position="595"/>
        <end position="605"/>
    </location>
</feature>
<evidence type="ECO:0000256" key="4">
    <source>
        <dbReference type="ARBA" id="ARBA00023157"/>
    </source>
</evidence>
<dbReference type="Proteomes" id="UP000192578">
    <property type="component" value="Unassembled WGS sequence"/>
</dbReference>
<dbReference type="GO" id="GO:0016020">
    <property type="term" value="C:membrane"/>
    <property type="evidence" value="ECO:0007669"/>
    <property type="project" value="InterPro"/>
</dbReference>
<evidence type="ECO:0000259" key="8">
    <source>
        <dbReference type="SMART" id="SM00051"/>
    </source>
</evidence>
<evidence type="ECO:0000256" key="2">
    <source>
        <dbReference type="ARBA" id="ARBA00022536"/>
    </source>
</evidence>
<keyword evidence="10" id="KW-1185">Reference proteome</keyword>
<keyword evidence="2" id="KW-0245">EGF-like domain</keyword>
<organism evidence="9 10">
    <name type="scientific">Hypsibius exemplaris</name>
    <name type="common">Freshwater tardigrade</name>
    <dbReference type="NCBI Taxonomy" id="2072580"/>
    <lineage>
        <taxon>Eukaryota</taxon>
        <taxon>Metazoa</taxon>
        <taxon>Ecdysozoa</taxon>
        <taxon>Tardigrada</taxon>
        <taxon>Eutardigrada</taxon>
        <taxon>Parachela</taxon>
        <taxon>Hypsibioidea</taxon>
        <taxon>Hypsibiidae</taxon>
        <taxon>Hypsibius</taxon>
    </lineage>
</organism>
<keyword evidence="4" id="KW-1015">Disulfide bond</keyword>
<keyword evidence="1" id="KW-0217">Developmental protein</keyword>
<feature type="compositionally biased region" description="Polar residues" evidence="5">
    <location>
        <begin position="520"/>
        <end position="544"/>
    </location>
</feature>
<name>A0A1W0X989_HYPEX</name>
<evidence type="ECO:0000256" key="1">
    <source>
        <dbReference type="ARBA" id="ARBA00022473"/>
    </source>
</evidence>
<feature type="compositionally biased region" description="Polar residues" evidence="5">
    <location>
        <begin position="578"/>
        <end position="588"/>
    </location>
</feature>
<keyword evidence="3" id="KW-0677">Repeat</keyword>
<proteinExistence type="predicted"/>
<gene>
    <name evidence="9" type="ORF">BV898_02301</name>
</gene>
<evidence type="ECO:0000313" key="9">
    <source>
        <dbReference type="EMBL" id="OQV23954.1"/>
    </source>
</evidence>
<keyword evidence="6" id="KW-0472">Membrane</keyword>